<keyword evidence="2" id="KW-1185">Reference proteome</keyword>
<dbReference type="InterPro" id="IPR051082">
    <property type="entry name" value="Pentapeptide-BTB/POZ_domain"/>
</dbReference>
<evidence type="ECO:0000313" key="2">
    <source>
        <dbReference type="Proteomes" id="UP000004816"/>
    </source>
</evidence>
<comment type="caution">
    <text evidence="1">The sequence shown here is derived from an EMBL/GenBank/DDBJ whole genome shotgun (WGS) entry which is preliminary data.</text>
</comment>
<proteinExistence type="predicted"/>
<dbReference type="EMBL" id="ACZI02000003">
    <property type="protein sequence ID" value="EFV14810.1"/>
    <property type="molecule type" value="Genomic_DNA"/>
</dbReference>
<dbReference type="InterPro" id="IPR001646">
    <property type="entry name" value="5peptide_repeat"/>
</dbReference>
<sequence length="237" mass="25286">MGGADRLAAVTATDKTATRPPKIPARLDVYPEPGEQVDWYDNDFSALDVRGALLPALGDELHGLSFRASRLVEVNLVGATLAQFRLLDVELVRCDLSGGVWDSASLERVVFRDCRMTGLALSGAALTDVRIEGCGAELMSLRMAKARRLHVESSMLRGADWNEAALAQSRLVHSDLRGASFQRAQLQDVSLHGSKLDDIAGAGSLRGARVSPDQAIMLGGLLLAEAGIEVEDAHGLS</sequence>
<dbReference type="Proteomes" id="UP000004816">
    <property type="component" value="Unassembled WGS sequence"/>
</dbReference>
<dbReference type="PANTHER" id="PTHR14136">
    <property type="entry name" value="BTB_POZ DOMAIN-CONTAINING PROTEIN KCTD9"/>
    <property type="match status" value="1"/>
</dbReference>
<dbReference type="PANTHER" id="PTHR14136:SF17">
    <property type="entry name" value="BTB_POZ DOMAIN-CONTAINING PROTEIN KCTD9"/>
    <property type="match status" value="1"/>
</dbReference>
<organism evidence="1 2">
    <name type="scientific">Segniliparus rugosus (strain ATCC BAA-974 / DSM 45345 / CCUG 50838 / CIP 108380 / JCM 13579 / CDC 945)</name>
    <dbReference type="NCBI Taxonomy" id="679197"/>
    <lineage>
        <taxon>Bacteria</taxon>
        <taxon>Bacillati</taxon>
        <taxon>Actinomycetota</taxon>
        <taxon>Actinomycetes</taxon>
        <taxon>Mycobacteriales</taxon>
        <taxon>Segniliparaceae</taxon>
        <taxon>Segniliparus</taxon>
    </lineage>
</organism>
<dbReference type="SUPFAM" id="SSF141571">
    <property type="entry name" value="Pentapeptide repeat-like"/>
    <property type="match status" value="1"/>
</dbReference>
<protein>
    <recommendedName>
        <fullName evidence="3">Pentapeptide repeat-containing protein</fullName>
    </recommendedName>
</protein>
<name>E5XLG4_SEGRC</name>
<dbReference type="STRING" id="679197.HMPREF9336_00333"/>
<gene>
    <name evidence="1" type="ORF">HMPREF9336_00333</name>
</gene>
<evidence type="ECO:0008006" key="3">
    <source>
        <dbReference type="Google" id="ProtNLM"/>
    </source>
</evidence>
<dbReference type="AlphaFoldDB" id="E5XLG4"/>
<reference evidence="1 2" key="1">
    <citation type="journal article" date="2011" name="Stand. Genomic Sci.">
        <title>High quality draft genome sequence of Segniliparus rugosus CDC 945(T)= (ATCC BAA-974(T)).</title>
        <authorList>
            <person name="Earl A.M."/>
            <person name="Desjardins C.A."/>
            <person name="Fitzgerald M.G."/>
            <person name="Arachchi H.M."/>
            <person name="Zeng Q."/>
            <person name="Mehta T."/>
            <person name="Griggs A."/>
            <person name="Birren B.W."/>
            <person name="Toney N.C."/>
            <person name="Carr J."/>
            <person name="Posey J."/>
            <person name="Butler W.R."/>
        </authorList>
    </citation>
    <scope>NUCLEOTIDE SEQUENCE [LARGE SCALE GENOMIC DNA]</scope>
    <source>
        <strain evidence="2">ATCC BAA-974 / DSM 45345 / CCUG 50838 / CIP 108380 / JCM 13579 / CDC 945</strain>
    </source>
</reference>
<dbReference type="HOGENOM" id="CLU_033401_5_1_11"/>
<accession>E5XLG4</accession>
<dbReference type="Gene3D" id="2.160.20.80">
    <property type="entry name" value="E3 ubiquitin-protein ligase SopA"/>
    <property type="match status" value="1"/>
</dbReference>
<evidence type="ECO:0000313" key="1">
    <source>
        <dbReference type="EMBL" id="EFV14810.1"/>
    </source>
</evidence>
<dbReference type="Pfam" id="PF13599">
    <property type="entry name" value="Pentapeptide_4"/>
    <property type="match status" value="1"/>
</dbReference>
<dbReference type="eggNOG" id="COG1357">
    <property type="taxonomic scope" value="Bacteria"/>
</dbReference>